<protein>
    <recommendedName>
        <fullName evidence="7">Major facilitator superfamily (MFS) profile domain-containing protein</fullName>
    </recommendedName>
</protein>
<sequence>MIRDTLGASTEQMGWIIFGLTTGSSIGLLSASHLIAHKGGRFVMMMGLIISSAGL</sequence>
<name>A0A850EWE1_9BACL</name>
<organism evidence="8 9">
    <name type="scientific">Paenibacillus agri</name>
    <dbReference type="NCBI Taxonomy" id="2744309"/>
    <lineage>
        <taxon>Bacteria</taxon>
        <taxon>Bacillati</taxon>
        <taxon>Bacillota</taxon>
        <taxon>Bacilli</taxon>
        <taxon>Bacillales</taxon>
        <taxon>Paenibacillaceae</taxon>
        <taxon>Paenibacillus</taxon>
    </lineage>
</organism>
<dbReference type="InterPro" id="IPR020846">
    <property type="entry name" value="MFS_dom"/>
</dbReference>
<reference evidence="8" key="1">
    <citation type="submission" date="2020-06" db="EMBL/GenBank/DDBJ databases">
        <title>Paenibacillus sp. nov., isolated from soil.</title>
        <authorList>
            <person name="Seo Y.L."/>
        </authorList>
    </citation>
    <scope>NUCLEOTIDE SEQUENCE [LARGE SCALE GENOMIC DNA]</scope>
    <source>
        <strain evidence="8">JW14</strain>
    </source>
</reference>
<dbReference type="EMBL" id="JABWCS010000213">
    <property type="protein sequence ID" value="NUU62181.1"/>
    <property type="molecule type" value="Genomic_DNA"/>
</dbReference>
<proteinExistence type="predicted"/>
<accession>A0A850EWE1</accession>
<dbReference type="RefSeq" id="WP_175372677.1">
    <property type="nucleotide sequence ID" value="NZ_JABWCS010000213.1"/>
</dbReference>
<dbReference type="GO" id="GO:0005886">
    <property type="term" value="C:plasma membrane"/>
    <property type="evidence" value="ECO:0007669"/>
    <property type="project" value="UniProtKB-SubCell"/>
</dbReference>
<evidence type="ECO:0000256" key="5">
    <source>
        <dbReference type="ARBA" id="ARBA00023136"/>
    </source>
</evidence>
<evidence type="ECO:0000259" key="7">
    <source>
        <dbReference type="PROSITE" id="PS50850"/>
    </source>
</evidence>
<gene>
    <name evidence="8" type="ORF">HPT30_17700</name>
</gene>
<dbReference type="AlphaFoldDB" id="A0A850EWE1"/>
<dbReference type="Proteomes" id="UP000564806">
    <property type="component" value="Unassembled WGS sequence"/>
</dbReference>
<dbReference type="PROSITE" id="PS50850">
    <property type="entry name" value="MFS"/>
    <property type="match status" value="1"/>
</dbReference>
<dbReference type="GO" id="GO:0022857">
    <property type="term" value="F:transmembrane transporter activity"/>
    <property type="evidence" value="ECO:0007669"/>
    <property type="project" value="InterPro"/>
</dbReference>
<feature type="domain" description="Major facilitator superfamily (MFS) profile" evidence="7">
    <location>
        <begin position="1"/>
        <end position="55"/>
    </location>
</feature>
<evidence type="ECO:0000256" key="4">
    <source>
        <dbReference type="ARBA" id="ARBA00022989"/>
    </source>
</evidence>
<dbReference type="InterPro" id="IPR036259">
    <property type="entry name" value="MFS_trans_sf"/>
</dbReference>
<feature type="transmembrane region" description="Helical" evidence="6">
    <location>
        <begin position="12"/>
        <end position="36"/>
    </location>
</feature>
<keyword evidence="2" id="KW-0813">Transport</keyword>
<keyword evidence="5 6" id="KW-0472">Membrane</keyword>
<evidence type="ECO:0000313" key="8">
    <source>
        <dbReference type="EMBL" id="NUU62181.1"/>
    </source>
</evidence>
<comment type="subcellular location">
    <subcellularLocation>
        <location evidence="1">Cell membrane</location>
        <topology evidence="1">Multi-pass membrane protein</topology>
    </subcellularLocation>
</comment>
<evidence type="ECO:0000313" key="9">
    <source>
        <dbReference type="Proteomes" id="UP000564806"/>
    </source>
</evidence>
<keyword evidence="3 6" id="KW-0812">Transmembrane</keyword>
<evidence type="ECO:0000256" key="6">
    <source>
        <dbReference type="SAM" id="Phobius"/>
    </source>
</evidence>
<comment type="caution">
    <text evidence="8">The sequence shown here is derived from an EMBL/GenBank/DDBJ whole genome shotgun (WGS) entry which is preliminary data.</text>
</comment>
<dbReference type="SUPFAM" id="SSF103473">
    <property type="entry name" value="MFS general substrate transporter"/>
    <property type="match status" value="1"/>
</dbReference>
<keyword evidence="9" id="KW-1185">Reference proteome</keyword>
<evidence type="ECO:0000256" key="1">
    <source>
        <dbReference type="ARBA" id="ARBA00004651"/>
    </source>
</evidence>
<keyword evidence="4 6" id="KW-1133">Transmembrane helix</keyword>
<evidence type="ECO:0000256" key="2">
    <source>
        <dbReference type="ARBA" id="ARBA00022448"/>
    </source>
</evidence>
<evidence type="ECO:0000256" key="3">
    <source>
        <dbReference type="ARBA" id="ARBA00022692"/>
    </source>
</evidence>